<protein>
    <submittedName>
        <fullName evidence="3">GUN4 domain-containing protein</fullName>
    </submittedName>
</protein>
<dbReference type="InterPro" id="IPR032192">
    <property type="entry name" value="GUN4_N"/>
</dbReference>
<reference evidence="3" key="1">
    <citation type="submission" date="2019-12" db="EMBL/GenBank/DDBJ databases">
        <title>High-Quality draft genome sequences of three cyanobacteria isolated from the limestone walls of the Old Cathedral of Coimbra.</title>
        <authorList>
            <person name="Tiago I."/>
            <person name="Soares F."/>
            <person name="Portugal A."/>
        </authorList>
    </citation>
    <scope>NUCLEOTIDE SEQUENCE [LARGE SCALE GENOMIC DNA]</scope>
    <source>
        <strain evidence="3">C</strain>
    </source>
</reference>
<dbReference type="InterPro" id="IPR008629">
    <property type="entry name" value="GUN4-like"/>
</dbReference>
<feature type="domain" description="GUN4-like" evidence="1">
    <location>
        <begin position="101"/>
        <end position="240"/>
    </location>
</feature>
<dbReference type="Gene3D" id="1.25.40.620">
    <property type="match status" value="1"/>
</dbReference>
<dbReference type="InterPro" id="IPR037215">
    <property type="entry name" value="GUN4-like_sf"/>
</dbReference>
<dbReference type="PANTHER" id="PTHR34800:SF1">
    <property type="entry name" value="TETRAPYRROLE-BINDING PROTEIN, CHLOROPLASTIC"/>
    <property type="match status" value="1"/>
</dbReference>
<comment type="caution">
    <text evidence="3">The sequence shown here is derived from an EMBL/GenBank/DDBJ whole genome shotgun (WGS) entry which is preliminary data.</text>
</comment>
<dbReference type="GO" id="GO:0030288">
    <property type="term" value="C:outer membrane-bounded periplasmic space"/>
    <property type="evidence" value="ECO:0007669"/>
    <property type="project" value="TreeGrafter"/>
</dbReference>
<keyword evidence="4" id="KW-1185">Reference proteome</keyword>
<dbReference type="PANTHER" id="PTHR34800">
    <property type="entry name" value="TETRAPYRROLE-BINDING PROTEIN, CHLOROPLASTIC"/>
    <property type="match status" value="1"/>
</dbReference>
<dbReference type="SUPFAM" id="SSF140869">
    <property type="entry name" value="GUN4-like"/>
    <property type="match status" value="1"/>
</dbReference>
<dbReference type="Gene3D" id="1.10.10.1770">
    <property type="entry name" value="Gun4-like"/>
    <property type="match status" value="1"/>
</dbReference>
<evidence type="ECO:0000313" key="3">
    <source>
        <dbReference type="EMBL" id="NCJ05650.1"/>
    </source>
</evidence>
<sequence>MPDFVNTSTQLPSEATDLTQLQSQLESGSEKMQLQALAQLIAADVPGQQVIQSFLQSRQQQGLAVTFVEGRAYELLLQVDRPEVQSFLAHHFTQGVVSLRSEAGIDYEPLQQRLAAQDFLEADRLTLQKLCELAGDTAIRRKWVYFTEVESFPAIDLQTIDALWSVHSEGKFGFRVQRQLWLSVGKNWDILWPKINWKADKAWTRYPDGFTWDLSAPRGHLPLSNQLRGVQTFNALLNHPAWTT</sequence>
<dbReference type="GO" id="GO:0046906">
    <property type="term" value="F:tetrapyrrole binding"/>
    <property type="evidence" value="ECO:0007669"/>
    <property type="project" value="TreeGrafter"/>
</dbReference>
<evidence type="ECO:0000259" key="2">
    <source>
        <dbReference type="Pfam" id="PF16416"/>
    </source>
</evidence>
<dbReference type="SUPFAM" id="SSF48371">
    <property type="entry name" value="ARM repeat"/>
    <property type="match status" value="1"/>
</dbReference>
<dbReference type="CDD" id="cd16383">
    <property type="entry name" value="GUN4"/>
    <property type="match status" value="1"/>
</dbReference>
<dbReference type="Pfam" id="PF05419">
    <property type="entry name" value="GUN4"/>
    <property type="match status" value="1"/>
</dbReference>
<name>A0A8K2A716_9CYAN</name>
<evidence type="ECO:0000313" key="4">
    <source>
        <dbReference type="Proteomes" id="UP000607397"/>
    </source>
</evidence>
<dbReference type="Proteomes" id="UP000607397">
    <property type="component" value="Unassembled WGS sequence"/>
</dbReference>
<dbReference type="RefSeq" id="WP_161824126.1">
    <property type="nucleotide sequence ID" value="NZ_WVIC01000005.1"/>
</dbReference>
<dbReference type="AlphaFoldDB" id="A0A8K2A716"/>
<accession>A0A8K2A716</accession>
<evidence type="ECO:0000259" key="1">
    <source>
        <dbReference type="Pfam" id="PF05419"/>
    </source>
</evidence>
<dbReference type="Pfam" id="PF16416">
    <property type="entry name" value="GUN4_N"/>
    <property type="match status" value="1"/>
</dbReference>
<feature type="domain" description="GUN4 N-terminal ARM-like repeat" evidence="2">
    <location>
        <begin position="13"/>
        <end position="92"/>
    </location>
</feature>
<dbReference type="EMBL" id="WVIC01000005">
    <property type="protein sequence ID" value="NCJ05650.1"/>
    <property type="molecule type" value="Genomic_DNA"/>
</dbReference>
<dbReference type="InterPro" id="IPR016024">
    <property type="entry name" value="ARM-type_fold"/>
</dbReference>
<gene>
    <name evidence="3" type="ORF">GS597_03820</name>
</gene>
<organism evidence="3 4">
    <name type="scientific">Petrachloros mirabilis ULC683</name>
    <dbReference type="NCBI Taxonomy" id="2781853"/>
    <lineage>
        <taxon>Bacteria</taxon>
        <taxon>Bacillati</taxon>
        <taxon>Cyanobacteriota</taxon>
        <taxon>Cyanophyceae</taxon>
        <taxon>Synechococcales</taxon>
        <taxon>Petrachlorosaceae</taxon>
        <taxon>Petrachloros</taxon>
        <taxon>Petrachloros mirabilis</taxon>
    </lineage>
</organism>
<proteinExistence type="predicted"/>